<organism evidence="1 2">
    <name type="scientific">Maribacter chungangensis</name>
    <dbReference type="NCBI Taxonomy" id="1069117"/>
    <lineage>
        <taxon>Bacteria</taxon>
        <taxon>Pseudomonadati</taxon>
        <taxon>Bacteroidota</taxon>
        <taxon>Flavobacteriia</taxon>
        <taxon>Flavobacteriales</taxon>
        <taxon>Flavobacteriaceae</taxon>
        <taxon>Maribacter</taxon>
    </lineage>
</organism>
<dbReference type="EMBL" id="JBHTHY010000002">
    <property type="protein sequence ID" value="MFD0795830.1"/>
    <property type="molecule type" value="Genomic_DNA"/>
</dbReference>
<name>A0ABW3AY42_9FLAO</name>
<evidence type="ECO:0008006" key="3">
    <source>
        <dbReference type="Google" id="ProtNLM"/>
    </source>
</evidence>
<evidence type="ECO:0000313" key="1">
    <source>
        <dbReference type="EMBL" id="MFD0795830.1"/>
    </source>
</evidence>
<reference evidence="2" key="1">
    <citation type="journal article" date="2019" name="Int. J. Syst. Evol. Microbiol.">
        <title>The Global Catalogue of Microorganisms (GCM) 10K type strain sequencing project: providing services to taxonomists for standard genome sequencing and annotation.</title>
        <authorList>
            <consortium name="The Broad Institute Genomics Platform"/>
            <consortium name="The Broad Institute Genome Sequencing Center for Infectious Disease"/>
            <person name="Wu L."/>
            <person name="Ma J."/>
        </authorList>
    </citation>
    <scope>NUCLEOTIDE SEQUENCE [LARGE SCALE GENOMIC DNA]</scope>
    <source>
        <strain evidence="2">CCUG 61948</strain>
    </source>
</reference>
<protein>
    <recommendedName>
        <fullName evidence="3">PcfK-like protein</fullName>
    </recommendedName>
</protein>
<comment type="caution">
    <text evidence="1">The sequence shown here is derived from an EMBL/GenBank/DDBJ whole genome shotgun (WGS) entry which is preliminary data.</text>
</comment>
<keyword evidence="2" id="KW-1185">Reference proteome</keyword>
<dbReference type="RefSeq" id="WP_379931487.1">
    <property type="nucleotide sequence ID" value="NZ_JBHTHY010000002.1"/>
</dbReference>
<proteinExistence type="predicted"/>
<gene>
    <name evidence="1" type="ORF">ACFQZJ_00035</name>
</gene>
<evidence type="ECO:0000313" key="2">
    <source>
        <dbReference type="Proteomes" id="UP001597012"/>
    </source>
</evidence>
<accession>A0ABW3AY42</accession>
<sequence length="95" mass="11092">MKTKEQELVIKYKKLLESNPPTQIFAEKCAEIAKEYHTQQLAIDVVVSSVFTIHSTENDEIIKVVRTPEQAQKEVKEFKDGHAYADFYYQKQDLK</sequence>
<dbReference type="Proteomes" id="UP001597012">
    <property type="component" value="Unassembled WGS sequence"/>
</dbReference>